<dbReference type="KEGG" id="tcx:Tcr_0658"/>
<dbReference type="GO" id="GO:0003677">
    <property type="term" value="F:DNA binding"/>
    <property type="evidence" value="ECO:0007669"/>
    <property type="project" value="TreeGrafter"/>
</dbReference>
<dbReference type="Gene3D" id="3.90.120.10">
    <property type="entry name" value="DNA Methylase, subunit A, domain 2"/>
    <property type="match status" value="1"/>
</dbReference>
<dbReference type="GO" id="GO:0009307">
    <property type="term" value="P:DNA restriction-modification system"/>
    <property type="evidence" value="ECO:0007669"/>
    <property type="project" value="UniProtKB-KW"/>
</dbReference>
<comment type="catalytic activity">
    <reaction evidence="6">
        <text>a 2'-deoxycytidine in DNA + S-adenosyl-L-methionine = a 5-methyl-2'-deoxycytidine in DNA + S-adenosyl-L-homocysteine + H(+)</text>
        <dbReference type="Rhea" id="RHEA:13681"/>
        <dbReference type="Rhea" id="RHEA-COMP:11369"/>
        <dbReference type="Rhea" id="RHEA-COMP:11370"/>
        <dbReference type="ChEBI" id="CHEBI:15378"/>
        <dbReference type="ChEBI" id="CHEBI:57856"/>
        <dbReference type="ChEBI" id="CHEBI:59789"/>
        <dbReference type="ChEBI" id="CHEBI:85452"/>
        <dbReference type="ChEBI" id="CHEBI:85454"/>
        <dbReference type="EC" id="2.1.1.37"/>
    </reaction>
</comment>
<dbReference type="InterPro" id="IPR050390">
    <property type="entry name" value="C5-Methyltransferase"/>
</dbReference>
<dbReference type="GO" id="GO:0003886">
    <property type="term" value="F:DNA (cytosine-5-)-methyltransferase activity"/>
    <property type="evidence" value="ECO:0007669"/>
    <property type="project" value="UniProtKB-EC"/>
</dbReference>
<dbReference type="GO" id="GO:0032259">
    <property type="term" value="P:methylation"/>
    <property type="evidence" value="ECO:0007669"/>
    <property type="project" value="UniProtKB-KW"/>
</dbReference>
<name>Q31HW9_HYDCU</name>
<reference evidence="9" key="1">
    <citation type="submission" date="2006-07" db="EMBL/GenBank/DDBJ databases">
        <title>Complete sequence of Thiomicrospira crunogena XCL-2.</title>
        <authorList>
            <consortium name="US DOE Joint Genome Institute"/>
            <person name="Copeland A."/>
            <person name="Lucas S."/>
            <person name="Lapidus A."/>
            <person name="Barry K."/>
            <person name="Detter J.C."/>
            <person name="Glavina del Rio T."/>
            <person name="Hammon N."/>
            <person name="Israni S."/>
            <person name="Dalin E."/>
            <person name="Tice H."/>
            <person name="Pitluck S."/>
            <person name="Chain P."/>
            <person name="Malfatti S."/>
            <person name="Shin M."/>
            <person name="Vergez L."/>
            <person name="Schmutz J."/>
            <person name="Larimer F."/>
            <person name="Land M."/>
            <person name="Hauser L."/>
            <person name="Kyrpides N."/>
            <person name="Lykidis A."/>
            <person name="Scott K.M."/>
            <person name="Sievert S."/>
            <person name="Kerfeld C."/>
            <person name="Freyermuth S."/>
            <person name="Dobrinski K."/>
            <person name="Boller A."/>
            <person name="Fitzpatrick K."/>
            <person name="Thoma P."/>
            <person name="Moore J."/>
            <person name="Richardson P."/>
        </authorList>
    </citation>
    <scope>NUCLEOTIDE SEQUENCE</scope>
    <source>
        <strain evidence="9">XCL-2</strain>
    </source>
</reference>
<organism evidence="9">
    <name type="scientific">Hydrogenovibrio crunogenus (strain DSM 25203 / XCL-2)</name>
    <name type="common">Thiomicrospira crunogena</name>
    <dbReference type="NCBI Taxonomy" id="317025"/>
    <lineage>
        <taxon>Bacteria</taxon>
        <taxon>Pseudomonadati</taxon>
        <taxon>Pseudomonadota</taxon>
        <taxon>Gammaproteobacteria</taxon>
        <taxon>Thiotrichales</taxon>
        <taxon>Piscirickettsiaceae</taxon>
        <taxon>Hydrogenovibrio</taxon>
    </lineage>
</organism>
<keyword evidence="5" id="KW-0680">Restriction system</keyword>
<dbReference type="PRINTS" id="PR00105">
    <property type="entry name" value="C5METTRFRASE"/>
</dbReference>
<comment type="similarity">
    <text evidence="7">Belongs to the class I-like SAM-binding methyltransferase superfamily. C5-methyltransferase family.</text>
</comment>
<accession>Q31HW9</accession>
<gene>
    <name evidence="9" type="ordered locus">Tcr_0658</name>
</gene>
<sequence>MYKRTINHFHLFCGLGGGAKGFNMGQAKVGQVEAEFRCIGGIDSDAAAIQDFNQLAGAKGTVMDLFDASQYLDWHGHLPPEDWKEATPEDIRRAAGYERPNIVFTSPPCKGFSGLLSQTKSGTDKYQALNRLTTRGIKLALEAWQDDPVEFFILENVPRIATRGRYLIDEIIELLESHGYAVAETTHDCGEIGGLAQSRKRFLLVARHQEKIPPFLYEPETKSLKKVGDILENLPMPGDESAGPMHRIPNLQWKTWVRLAFVEAGKDWRSLQNLNVQNGFLTDFGIMPNEQYHNSVYGVKKWEEPTGTVAVRSTPSNGAYSVADPRWAGTHKFGQLGVRNFNETSGAVSGQSAVGGGRYAIADPRINGERHKNVFKVVQMKGHSPTVTSGTGPTAGGLTIADPRMPDTNKNRHNGFYRVVDFNGQAHTVTGAKHVAGTAMSVADPRGGKFGGKYSVTDFDKHAKTVISGSTTGQGAFAVADPRPGLGKDGNREHYQTAGHYGVRPWDSHSYAVPGKAKLDRGHWSVADPRIQDAENSTLPSEKDKGAFIIQSLDNTWHRPFTTLELAALQGLVDPEEFLHLFGGSDSAWRERIGNAVPAPTAAAIASVMGQTILLAEAGETFMLSAMPIWVQPLVVSASVENRNWATI</sequence>
<feature type="region of interest" description="Disordered" evidence="8">
    <location>
        <begin position="383"/>
        <end position="408"/>
    </location>
</feature>
<dbReference type="REBASE" id="78200">
    <property type="entry name" value="M.TcrORF658P"/>
</dbReference>
<dbReference type="PANTHER" id="PTHR10629">
    <property type="entry name" value="CYTOSINE-SPECIFIC METHYLTRANSFERASE"/>
    <property type="match status" value="1"/>
</dbReference>
<keyword evidence="4 7" id="KW-0949">S-adenosyl-L-methionine</keyword>
<keyword evidence="3 7" id="KW-0808">Transferase</keyword>
<evidence type="ECO:0000256" key="4">
    <source>
        <dbReference type="ARBA" id="ARBA00022691"/>
    </source>
</evidence>
<evidence type="ECO:0000256" key="5">
    <source>
        <dbReference type="ARBA" id="ARBA00022747"/>
    </source>
</evidence>
<dbReference type="SUPFAM" id="SSF53335">
    <property type="entry name" value="S-adenosyl-L-methionine-dependent methyltransferases"/>
    <property type="match status" value="1"/>
</dbReference>
<evidence type="ECO:0000256" key="3">
    <source>
        <dbReference type="ARBA" id="ARBA00022679"/>
    </source>
</evidence>
<dbReference type="EC" id="2.1.1.37" evidence="1"/>
<dbReference type="eggNOG" id="COG0270">
    <property type="taxonomic scope" value="Bacteria"/>
</dbReference>
<dbReference type="InterPro" id="IPR001525">
    <property type="entry name" value="C5_MeTfrase"/>
</dbReference>
<dbReference type="OrthoDB" id="9813719at2"/>
<proteinExistence type="inferred from homology"/>
<dbReference type="GO" id="GO:0044027">
    <property type="term" value="P:negative regulation of gene expression via chromosomal CpG island methylation"/>
    <property type="evidence" value="ECO:0007669"/>
    <property type="project" value="TreeGrafter"/>
</dbReference>
<evidence type="ECO:0000256" key="2">
    <source>
        <dbReference type="ARBA" id="ARBA00022603"/>
    </source>
</evidence>
<evidence type="ECO:0000313" key="9">
    <source>
        <dbReference type="EMBL" id="ABB41254.1"/>
    </source>
</evidence>
<dbReference type="AlphaFoldDB" id="Q31HW9"/>
<keyword evidence="2 7" id="KW-0489">Methyltransferase</keyword>
<dbReference type="Pfam" id="PF00145">
    <property type="entry name" value="DNA_methylase"/>
    <property type="match status" value="2"/>
</dbReference>
<dbReference type="Gene3D" id="3.40.50.150">
    <property type="entry name" value="Vaccinia Virus protein VP39"/>
    <property type="match status" value="1"/>
</dbReference>
<dbReference type="PROSITE" id="PS51679">
    <property type="entry name" value="SAM_MT_C5"/>
    <property type="match status" value="1"/>
</dbReference>
<dbReference type="EMBL" id="CP000109">
    <property type="protein sequence ID" value="ABB41254.1"/>
    <property type="molecule type" value="Genomic_DNA"/>
</dbReference>
<dbReference type="STRING" id="317025.Tcr_0658"/>
<evidence type="ECO:0000256" key="7">
    <source>
        <dbReference type="PROSITE-ProRule" id="PRU01016"/>
    </source>
</evidence>
<dbReference type="PANTHER" id="PTHR10629:SF52">
    <property type="entry name" value="DNA (CYTOSINE-5)-METHYLTRANSFERASE 1"/>
    <property type="match status" value="1"/>
</dbReference>
<evidence type="ECO:0000256" key="1">
    <source>
        <dbReference type="ARBA" id="ARBA00011975"/>
    </source>
</evidence>
<protein>
    <recommendedName>
        <fullName evidence="1">DNA (cytosine-5-)-methyltransferase</fullName>
        <ecNumber evidence="1">2.1.1.37</ecNumber>
    </recommendedName>
</protein>
<evidence type="ECO:0000256" key="6">
    <source>
        <dbReference type="ARBA" id="ARBA00047422"/>
    </source>
</evidence>
<dbReference type="HOGENOM" id="CLU_028729_0_0_6"/>
<evidence type="ECO:0000256" key="8">
    <source>
        <dbReference type="SAM" id="MobiDB-lite"/>
    </source>
</evidence>
<feature type="active site" evidence="7">
    <location>
        <position position="109"/>
    </location>
</feature>
<dbReference type="InterPro" id="IPR029063">
    <property type="entry name" value="SAM-dependent_MTases_sf"/>
</dbReference>